<evidence type="ECO:0000313" key="2">
    <source>
        <dbReference type="EMBL" id="PEN11173.1"/>
    </source>
</evidence>
<proteinExistence type="predicted"/>
<dbReference type="Gene3D" id="3.30.230.10">
    <property type="match status" value="1"/>
</dbReference>
<sequence>MPPTDGSHTLVPVFDMPKRSTRAEITRTFLDNVDLPPRVRGPLLSALRDLHDYDGGVNLPVVETPVQGSKTDGIGSLIQLRIVQEREYDDSSSSTSIRIAGVDFFGKRHIGTIEQALHTVLSRQGRDEDASLHGTSQEVTVTCQRDDALINGTSFQLGLGGLVLSRLVSREMKRVRVRMTHGVGITGGLSPDGAATQVDSHTLDTKVEAAFFSPLRTLAVPYGQESAAAEMLHRLQARFPNRDLHVVGVRSLPDILDRRRLTQRTEISRVQHATSQARANWGVLAGVALVSALIAVLAYVLLPPQDQTPVRGRYSGSVLTVENRAGQVIEEVEVGSGIVRKVRAQRRARPHAFPQTSGEHGVGFVWAARDSSGGEVIRSRPIGTDQQQWEIPVAPQVQFPQKPFANEPTYGVEDIYAANTDGEPGDEIYALFCHSPYFPALLVEIDAQTGDILQAYVHPGHLTARIRHVDLDGNNQPELVTGGYSNAFDGPVVIALNAEDFNGHGPVTAAYTPAETVPAQHYKYLLLPSSPVQRVAGKTNRLVRSTRILEDGVRVQVEDGTWGEDGLVSEIELFVRFDSQLNPVSVVPNSQHERLAQELVAEGRLDAVPGPQAFRTYLNEIKYWDGTSWKHAPSDGMHVEESN</sequence>
<dbReference type="InterPro" id="IPR014721">
    <property type="entry name" value="Ribsml_uS5_D2-typ_fold_subgr"/>
</dbReference>
<keyword evidence="1" id="KW-1133">Transmembrane helix</keyword>
<dbReference type="AlphaFoldDB" id="A0A2A8CTW4"/>
<reference evidence="2 3" key="1">
    <citation type="submission" date="2017-10" db="EMBL/GenBank/DDBJ databases">
        <title>Draft genome of Longibacter Salinarum.</title>
        <authorList>
            <person name="Goh K.M."/>
            <person name="Shamsir M.S."/>
            <person name="Lim S.W."/>
        </authorList>
    </citation>
    <scope>NUCLEOTIDE SEQUENCE [LARGE SCALE GENOMIC DNA]</scope>
    <source>
        <strain evidence="2 3">KCTC 52045</strain>
    </source>
</reference>
<name>A0A2A8CTW4_9BACT</name>
<dbReference type="RefSeq" id="WP_098078662.1">
    <property type="nucleotide sequence ID" value="NZ_PDEQ01000011.1"/>
</dbReference>
<gene>
    <name evidence="2" type="ORF">CRI94_16415</name>
</gene>
<dbReference type="Proteomes" id="UP000220102">
    <property type="component" value="Unassembled WGS sequence"/>
</dbReference>
<keyword evidence="1" id="KW-0812">Transmembrane</keyword>
<comment type="caution">
    <text evidence="2">The sequence shown here is derived from an EMBL/GenBank/DDBJ whole genome shotgun (WGS) entry which is preliminary data.</text>
</comment>
<feature type="transmembrane region" description="Helical" evidence="1">
    <location>
        <begin position="281"/>
        <end position="302"/>
    </location>
</feature>
<protein>
    <submittedName>
        <fullName evidence="2">Uncharacterized protein</fullName>
    </submittedName>
</protein>
<keyword evidence="3" id="KW-1185">Reference proteome</keyword>
<dbReference type="EMBL" id="PDEQ01000011">
    <property type="protein sequence ID" value="PEN11173.1"/>
    <property type="molecule type" value="Genomic_DNA"/>
</dbReference>
<organism evidence="2 3">
    <name type="scientific">Longibacter salinarum</name>
    <dbReference type="NCBI Taxonomy" id="1850348"/>
    <lineage>
        <taxon>Bacteria</taxon>
        <taxon>Pseudomonadati</taxon>
        <taxon>Rhodothermota</taxon>
        <taxon>Rhodothermia</taxon>
        <taxon>Rhodothermales</taxon>
        <taxon>Salisaetaceae</taxon>
        <taxon>Longibacter</taxon>
    </lineage>
</organism>
<evidence type="ECO:0000256" key="1">
    <source>
        <dbReference type="SAM" id="Phobius"/>
    </source>
</evidence>
<dbReference type="OrthoDB" id="9816120at2"/>
<keyword evidence="1" id="KW-0472">Membrane</keyword>
<accession>A0A2A8CTW4</accession>
<evidence type="ECO:0000313" key="3">
    <source>
        <dbReference type="Proteomes" id="UP000220102"/>
    </source>
</evidence>